<dbReference type="InterPro" id="IPR051330">
    <property type="entry name" value="Phosphatase_reg/MetRdx"/>
</dbReference>
<feature type="domain" description="GAF" evidence="2">
    <location>
        <begin position="60"/>
        <end position="161"/>
    </location>
</feature>
<dbReference type="AlphaFoldDB" id="A0A511H855"/>
<name>A0A511H855_9BACT</name>
<dbReference type="GO" id="GO:0033745">
    <property type="term" value="F:L-methionine-(R)-S-oxide reductase activity"/>
    <property type="evidence" value="ECO:0007669"/>
    <property type="project" value="TreeGrafter"/>
</dbReference>
<dbReference type="PANTHER" id="PTHR21021:SF15">
    <property type="entry name" value="FREE METHIONINE-R-SULFOXIDE REDUCTASE"/>
    <property type="match status" value="1"/>
</dbReference>
<dbReference type="GO" id="GO:0005829">
    <property type="term" value="C:cytosol"/>
    <property type="evidence" value="ECO:0007669"/>
    <property type="project" value="TreeGrafter"/>
</dbReference>
<accession>A0A511H855</accession>
<dbReference type="Gene3D" id="3.30.450.40">
    <property type="match status" value="1"/>
</dbReference>
<evidence type="ECO:0000313" key="3">
    <source>
        <dbReference type="EMBL" id="GEL68929.1"/>
    </source>
</evidence>
<protein>
    <recommendedName>
        <fullName evidence="2">GAF domain-containing protein</fullName>
    </recommendedName>
</protein>
<sequence>MRGPIMAEVTLDLRGMPKAEAYAELKQHVRAVLEGIDDDITGMATMSCLLHHAFGHLWTGFYRVVTPGRLLRVGPYQGTLGCLEIPFGKGVCGASAAKGESVVVADVHAFPGHITCDGRSASEIVVPVFGRNRELLAVLDIDSEYKNTFDEVDRRELEELVRWFQR</sequence>
<comment type="caution">
    <text evidence="3">The sequence shown here is derived from an EMBL/GenBank/DDBJ whole genome shotgun (WGS) entry which is preliminary data.</text>
</comment>
<gene>
    <name evidence="3" type="ORF">MVI01_07130</name>
</gene>
<evidence type="ECO:0000256" key="1">
    <source>
        <dbReference type="ARBA" id="ARBA00038454"/>
    </source>
</evidence>
<evidence type="ECO:0000259" key="2">
    <source>
        <dbReference type="Pfam" id="PF13185"/>
    </source>
</evidence>
<dbReference type="Proteomes" id="UP000321224">
    <property type="component" value="Unassembled WGS sequence"/>
</dbReference>
<comment type="similarity">
    <text evidence="1">Belongs to the free Met sulfoxide reductase family.</text>
</comment>
<dbReference type="InterPro" id="IPR003018">
    <property type="entry name" value="GAF"/>
</dbReference>
<proteinExistence type="inferred from homology"/>
<dbReference type="EMBL" id="BJVY01000002">
    <property type="protein sequence ID" value="GEL68929.1"/>
    <property type="molecule type" value="Genomic_DNA"/>
</dbReference>
<dbReference type="Pfam" id="PF13185">
    <property type="entry name" value="GAF_2"/>
    <property type="match status" value="1"/>
</dbReference>
<organism evidence="3 4">
    <name type="scientific">Myxococcus virescens</name>
    <dbReference type="NCBI Taxonomy" id="83456"/>
    <lineage>
        <taxon>Bacteria</taxon>
        <taxon>Pseudomonadati</taxon>
        <taxon>Myxococcota</taxon>
        <taxon>Myxococcia</taxon>
        <taxon>Myxococcales</taxon>
        <taxon>Cystobacterineae</taxon>
        <taxon>Myxococcaceae</taxon>
        <taxon>Myxococcus</taxon>
    </lineage>
</organism>
<dbReference type="SUPFAM" id="SSF55781">
    <property type="entry name" value="GAF domain-like"/>
    <property type="match status" value="1"/>
</dbReference>
<dbReference type="PANTHER" id="PTHR21021">
    <property type="entry name" value="GAF/PUTATIVE CYTOSKELETAL PROTEIN"/>
    <property type="match status" value="1"/>
</dbReference>
<evidence type="ECO:0000313" key="4">
    <source>
        <dbReference type="Proteomes" id="UP000321224"/>
    </source>
</evidence>
<reference evidence="3 4" key="1">
    <citation type="submission" date="2019-07" db="EMBL/GenBank/DDBJ databases">
        <title>Whole genome shotgun sequence of Myxococcus virescens NBRC 100334.</title>
        <authorList>
            <person name="Hosoyama A."/>
            <person name="Uohara A."/>
            <person name="Ohji S."/>
            <person name="Ichikawa N."/>
        </authorList>
    </citation>
    <scope>NUCLEOTIDE SEQUENCE [LARGE SCALE GENOMIC DNA]</scope>
    <source>
        <strain evidence="3 4">NBRC 100334</strain>
    </source>
</reference>
<dbReference type="InterPro" id="IPR029016">
    <property type="entry name" value="GAF-like_dom_sf"/>
</dbReference>